<keyword evidence="7" id="KW-1185">Reference proteome</keyword>
<gene>
    <name evidence="6" type="primary">atsA_49</name>
    <name evidence="6" type="ORF">K227x_51510</name>
</gene>
<dbReference type="PANTHER" id="PTHR42693">
    <property type="entry name" value="ARYLSULFATASE FAMILY MEMBER"/>
    <property type="match status" value="1"/>
</dbReference>
<proteinExistence type="inferred from homology"/>
<dbReference type="InterPro" id="IPR024607">
    <property type="entry name" value="Sulfatase_CS"/>
</dbReference>
<dbReference type="PANTHER" id="PTHR42693:SF53">
    <property type="entry name" value="ENDO-4-O-SULFATASE"/>
    <property type="match status" value="1"/>
</dbReference>
<dbReference type="InterPro" id="IPR000917">
    <property type="entry name" value="Sulfatase_N"/>
</dbReference>
<keyword evidence="4" id="KW-0106">Calcium</keyword>
<name>A0A517NHX4_9BACT</name>
<evidence type="ECO:0000256" key="2">
    <source>
        <dbReference type="ARBA" id="ARBA00022723"/>
    </source>
</evidence>
<dbReference type="GO" id="GO:0004065">
    <property type="term" value="F:arylsulfatase activity"/>
    <property type="evidence" value="ECO:0007669"/>
    <property type="project" value="UniProtKB-EC"/>
</dbReference>
<sequence>MVRCPARCPAQRKFPPVGFHPFSIRLLAWIALAVMAGPGHSDLLAAQDASRPLNVLVLYADDLGFGDLSIQNPKSKIPTPGLDSLARSAMRFTDGHSSSGICTPSRYAMLTGRHHWRDFHGIVNAFGKSVFDPDRLTMPEMMQQAGYRTAAIGKWHLGWDWDAVKRPGAKPMGKGRKAGFGPDAFDWDKAIPDGPTAHGFDSYFGDSVINFPPYGWIENDRVVTAPDQIMDTSKWKPIKEGNWECRPGPMVAGWDPYQVLPTITQRGIDFIHQQKDSDQPFFLYFAFPSPHAPIIPNDSFDGKSQAGPYGDFVCETDDSVGRLLAALEQSGQSQNTIVIFSADNGPEKYAYARDQKFDHWSSAPLRGLKRDVYEGGHHVPMIIRWPGVTQAGQVNDALVSQIDLMATLAGYLNVDLPADAAEDSHDLMPLLTGQAESVRQEHVHNTFDGQYAIRSGPWLLVDAKNGYRSQRDQAWETKHGYAADDDQPAELYHLGNDIGQRHNLAADHPEKVSRLRAKLQQIRDAGKSAPRLAN</sequence>
<dbReference type="PROSITE" id="PS00149">
    <property type="entry name" value="SULFATASE_2"/>
    <property type="match status" value="1"/>
</dbReference>
<evidence type="ECO:0000313" key="6">
    <source>
        <dbReference type="EMBL" id="QDT06735.1"/>
    </source>
</evidence>
<dbReference type="CDD" id="cd16143">
    <property type="entry name" value="ARS_like"/>
    <property type="match status" value="1"/>
</dbReference>
<dbReference type="Gene3D" id="3.40.720.10">
    <property type="entry name" value="Alkaline Phosphatase, subunit A"/>
    <property type="match status" value="1"/>
</dbReference>
<evidence type="ECO:0000256" key="4">
    <source>
        <dbReference type="ARBA" id="ARBA00022837"/>
    </source>
</evidence>
<dbReference type="Pfam" id="PF00884">
    <property type="entry name" value="Sulfatase"/>
    <property type="match status" value="1"/>
</dbReference>
<dbReference type="Gene3D" id="3.30.1120.10">
    <property type="match status" value="1"/>
</dbReference>
<dbReference type="KEGG" id="rlc:K227x_51510"/>
<dbReference type="PROSITE" id="PS00523">
    <property type="entry name" value="SULFATASE_1"/>
    <property type="match status" value="1"/>
</dbReference>
<evidence type="ECO:0000259" key="5">
    <source>
        <dbReference type="Pfam" id="PF00884"/>
    </source>
</evidence>
<dbReference type="SUPFAM" id="SSF53649">
    <property type="entry name" value="Alkaline phosphatase-like"/>
    <property type="match status" value="1"/>
</dbReference>
<dbReference type="AlphaFoldDB" id="A0A517NHX4"/>
<reference evidence="6 7" key="1">
    <citation type="submission" date="2019-02" db="EMBL/GenBank/DDBJ databases">
        <title>Deep-cultivation of Planctomycetes and their phenomic and genomic characterization uncovers novel biology.</title>
        <authorList>
            <person name="Wiegand S."/>
            <person name="Jogler M."/>
            <person name="Boedeker C."/>
            <person name="Pinto D."/>
            <person name="Vollmers J."/>
            <person name="Rivas-Marin E."/>
            <person name="Kohn T."/>
            <person name="Peeters S.H."/>
            <person name="Heuer A."/>
            <person name="Rast P."/>
            <person name="Oberbeckmann S."/>
            <person name="Bunk B."/>
            <person name="Jeske O."/>
            <person name="Meyerdierks A."/>
            <person name="Storesund J.E."/>
            <person name="Kallscheuer N."/>
            <person name="Luecker S."/>
            <person name="Lage O.M."/>
            <person name="Pohl T."/>
            <person name="Merkel B.J."/>
            <person name="Hornburger P."/>
            <person name="Mueller R.-W."/>
            <person name="Bruemmer F."/>
            <person name="Labrenz M."/>
            <person name="Spormann A.M."/>
            <person name="Op den Camp H."/>
            <person name="Overmann J."/>
            <person name="Amann R."/>
            <person name="Jetten M.S.M."/>
            <person name="Mascher T."/>
            <person name="Medema M.H."/>
            <person name="Devos D.P."/>
            <person name="Kaster A.-K."/>
            <person name="Ovreas L."/>
            <person name="Rohde M."/>
            <person name="Galperin M.Y."/>
            <person name="Jogler C."/>
        </authorList>
    </citation>
    <scope>NUCLEOTIDE SEQUENCE [LARGE SCALE GENOMIC DNA]</scope>
    <source>
        <strain evidence="6 7">K22_7</strain>
    </source>
</reference>
<keyword evidence="3 6" id="KW-0378">Hydrolase</keyword>
<dbReference type="Proteomes" id="UP000318538">
    <property type="component" value="Chromosome"/>
</dbReference>
<dbReference type="InterPro" id="IPR017850">
    <property type="entry name" value="Alkaline_phosphatase_core_sf"/>
</dbReference>
<organism evidence="6 7">
    <name type="scientific">Rubripirellula lacrimiformis</name>
    <dbReference type="NCBI Taxonomy" id="1930273"/>
    <lineage>
        <taxon>Bacteria</taxon>
        <taxon>Pseudomonadati</taxon>
        <taxon>Planctomycetota</taxon>
        <taxon>Planctomycetia</taxon>
        <taxon>Pirellulales</taxon>
        <taxon>Pirellulaceae</taxon>
        <taxon>Rubripirellula</taxon>
    </lineage>
</organism>
<protein>
    <submittedName>
        <fullName evidence="6">Arylsulfatase</fullName>
        <ecNumber evidence="6">3.1.6.1</ecNumber>
    </submittedName>
</protein>
<feature type="domain" description="Sulfatase N-terminal" evidence="5">
    <location>
        <begin position="54"/>
        <end position="413"/>
    </location>
</feature>
<dbReference type="EMBL" id="CP036525">
    <property type="protein sequence ID" value="QDT06735.1"/>
    <property type="molecule type" value="Genomic_DNA"/>
</dbReference>
<dbReference type="EC" id="3.1.6.1" evidence="6"/>
<evidence type="ECO:0000313" key="7">
    <source>
        <dbReference type="Proteomes" id="UP000318538"/>
    </source>
</evidence>
<dbReference type="InterPro" id="IPR050738">
    <property type="entry name" value="Sulfatase"/>
</dbReference>
<evidence type="ECO:0000256" key="3">
    <source>
        <dbReference type="ARBA" id="ARBA00022801"/>
    </source>
</evidence>
<accession>A0A517NHX4</accession>
<evidence type="ECO:0000256" key="1">
    <source>
        <dbReference type="ARBA" id="ARBA00008779"/>
    </source>
</evidence>
<keyword evidence="2" id="KW-0479">Metal-binding</keyword>
<dbReference type="GO" id="GO:0046872">
    <property type="term" value="F:metal ion binding"/>
    <property type="evidence" value="ECO:0007669"/>
    <property type="project" value="UniProtKB-KW"/>
</dbReference>
<comment type="similarity">
    <text evidence="1">Belongs to the sulfatase family.</text>
</comment>